<dbReference type="Pfam" id="PF07949">
    <property type="entry name" value="YbbR"/>
    <property type="match status" value="3"/>
</dbReference>
<keyword evidence="2" id="KW-1185">Reference proteome</keyword>
<dbReference type="InterPro" id="IPR053154">
    <property type="entry name" value="c-di-AMP_regulator"/>
</dbReference>
<dbReference type="Gene3D" id="2.170.120.30">
    <property type="match status" value="2"/>
</dbReference>
<dbReference type="PANTHER" id="PTHR37804">
    <property type="entry name" value="CDAA REGULATORY PROTEIN CDAR"/>
    <property type="match status" value="1"/>
</dbReference>
<dbReference type="Gene3D" id="2.170.120.40">
    <property type="entry name" value="YbbR-like domain"/>
    <property type="match status" value="2"/>
</dbReference>
<comment type="caution">
    <text evidence="1">The sequence shown here is derived from an EMBL/GenBank/DDBJ whole genome shotgun (WGS) entry which is preliminary data.</text>
</comment>
<evidence type="ECO:0000313" key="2">
    <source>
        <dbReference type="Proteomes" id="UP000070456"/>
    </source>
</evidence>
<evidence type="ECO:0000313" key="1">
    <source>
        <dbReference type="EMBL" id="KXG75084.1"/>
    </source>
</evidence>
<evidence type="ECO:0008006" key="3">
    <source>
        <dbReference type="Google" id="ProtNLM"/>
    </source>
</evidence>
<organism evidence="1 2">
    <name type="scientific">Thermotalea metallivorans</name>
    <dbReference type="NCBI Taxonomy" id="520762"/>
    <lineage>
        <taxon>Bacteria</taxon>
        <taxon>Bacillati</taxon>
        <taxon>Bacillota</taxon>
        <taxon>Clostridia</taxon>
        <taxon>Peptostreptococcales</taxon>
        <taxon>Thermotaleaceae</taxon>
        <taxon>Thermotalea</taxon>
    </lineage>
</organism>
<dbReference type="EMBL" id="LOEE01000041">
    <property type="protein sequence ID" value="KXG75084.1"/>
    <property type="molecule type" value="Genomic_DNA"/>
</dbReference>
<dbReference type="RefSeq" id="WP_068556465.1">
    <property type="nucleotide sequence ID" value="NZ_LOEE01000041.1"/>
</dbReference>
<dbReference type="PANTHER" id="PTHR37804:SF1">
    <property type="entry name" value="CDAA REGULATORY PROTEIN CDAR"/>
    <property type="match status" value="1"/>
</dbReference>
<accession>A0A140L3F9</accession>
<gene>
    <name evidence="1" type="ORF">AN619_19100</name>
</gene>
<dbReference type="AlphaFoldDB" id="A0A140L3F9"/>
<reference evidence="1 2" key="1">
    <citation type="submission" date="2015-12" db="EMBL/GenBank/DDBJ databases">
        <title>Draft genome sequence of the thermoanaerobe Thermotalea metallivorans, an isolate from the runoff channel of the Great Artesian Basin, Australia.</title>
        <authorList>
            <person name="Patel B.K."/>
        </authorList>
    </citation>
    <scope>NUCLEOTIDE SEQUENCE [LARGE SCALE GENOMIC DNA]</scope>
    <source>
        <strain evidence="1 2">B2-1</strain>
    </source>
</reference>
<proteinExistence type="predicted"/>
<protein>
    <recommendedName>
        <fullName evidence="3">CdaA regulatory protein CdaR</fullName>
    </recommendedName>
</protein>
<sequence>MNNFFKDFAEKSRFFRRNTTPKIVSIIFALVMWLYVMGEVNPEMIKELTNVRVQLLNVEELKKSGLVLIGQEDYTVNIKIGGRRNEVYHVGPQDIAVSADLRGFRKGVNSVPLDISVPASIKVLDVSPKQLKVTLDEIVKQQKPVEIEAVGIPSEEFDPGEAVLSLKEVIVEGPESLVNSVTKVVGEVNFQNRTEDFNGKILLKAVNQDGKIVNGVEVKTKFVEVTLPLYSVKNVKIALDLRGKPPETYQMTDVAVKPEVVGLKGPRELLKSIDEIKTKPIDIDGLTGSVEKAAELAIPEGVTLFKTDRQPVVVITIEEIGQKEFTFKKDEVFIENLDGKYRVFFDEGVDTLRVKVEAAKNILNSLTKNDIQLRINAKGLGEGRYSLKVIPVASRQMKSISVIPEKIDFELKLEKETNQP</sequence>
<dbReference type="InterPro" id="IPR012505">
    <property type="entry name" value="YbbR"/>
</dbReference>
<dbReference type="Proteomes" id="UP000070456">
    <property type="component" value="Unassembled WGS sequence"/>
</dbReference>
<name>A0A140L3F9_9FIRM</name>
<dbReference type="STRING" id="520762.AN619_19100"/>